<feature type="region of interest" description="Disordered" evidence="1">
    <location>
        <begin position="38"/>
        <end position="65"/>
    </location>
</feature>
<evidence type="ECO:0000313" key="2">
    <source>
        <dbReference type="EMBL" id="PAU67203.1"/>
    </source>
</evidence>
<accession>A0A2A2EDT7</accession>
<dbReference type="Proteomes" id="UP000218399">
    <property type="component" value="Unassembled WGS sequence"/>
</dbReference>
<evidence type="ECO:0000256" key="1">
    <source>
        <dbReference type="SAM" id="MobiDB-lite"/>
    </source>
</evidence>
<gene>
    <name evidence="2" type="ORF">B1526_1287</name>
</gene>
<dbReference type="AlphaFoldDB" id="A0A2A2EDT7"/>
<comment type="caution">
    <text evidence="2">The sequence shown here is derived from an EMBL/GenBank/DDBJ whole genome shotgun (WGS) entry which is preliminary data.</text>
</comment>
<proteinExistence type="predicted"/>
<keyword evidence="3" id="KW-1185">Reference proteome</keyword>
<name>A0A2A2EDT7_9BIFI</name>
<dbReference type="RefSeq" id="WP_095615276.1">
    <property type="nucleotide sequence ID" value="NZ_MVOH01000015.1"/>
</dbReference>
<sequence>MVSKYKTEMILKWHADGISVTRTASLLGLSEAEVTDVIQTGGNPTPDKPQPPEFSDVPLWQGDRP</sequence>
<protein>
    <recommendedName>
        <fullName evidence="4">Transposase</fullName>
    </recommendedName>
</protein>
<evidence type="ECO:0000313" key="3">
    <source>
        <dbReference type="Proteomes" id="UP000218399"/>
    </source>
</evidence>
<organism evidence="2 3">
    <name type="scientific">Bifidobacterium criceti</name>
    <dbReference type="NCBI Taxonomy" id="1960969"/>
    <lineage>
        <taxon>Bacteria</taxon>
        <taxon>Bacillati</taxon>
        <taxon>Actinomycetota</taxon>
        <taxon>Actinomycetes</taxon>
        <taxon>Bifidobacteriales</taxon>
        <taxon>Bifidobacteriaceae</taxon>
        <taxon>Bifidobacterium</taxon>
    </lineage>
</organism>
<dbReference type="OrthoDB" id="3237356at2"/>
<dbReference type="EMBL" id="MVOH01000015">
    <property type="protein sequence ID" value="PAU67203.1"/>
    <property type="molecule type" value="Genomic_DNA"/>
</dbReference>
<evidence type="ECO:0008006" key="4">
    <source>
        <dbReference type="Google" id="ProtNLM"/>
    </source>
</evidence>
<reference evidence="2 3" key="1">
    <citation type="journal article" date="2017" name="ISME J.">
        <title>Unveiling bifidobacterial biogeography across the mammalian branch of the tree of life.</title>
        <authorList>
            <person name="Milani C."/>
            <person name="Mangifesta M."/>
            <person name="Mancabelli L."/>
            <person name="Lugli G.A."/>
            <person name="James K."/>
            <person name="Duranti S."/>
            <person name="Turroni F."/>
            <person name="Ferrario C."/>
            <person name="Ossiprandi M.C."/>
            <person name="van Sinderen D."/>
            <person name="Ventura M."/>
        </authorList>
    </citation>
    <scope>NUCLEOTIDE SEQUENCE [LARGE SCALE GENOMIC DNA]</scope>
    <source>
        <strain evidence="3">Ham19E</strain>
    </source>
</reference>